<dbReference type="InterPro" id="IPR003029">
    <property type="entry name" value="S1_domain"/>
</dbReference>
<dbReference type="AlphaFoldDB" id="A0A5N0T668"/>
<keyword evidence="5 7" id="KW-0805">Transcription regulation</keyword>
<dbReference type="InterPro" id="IPR036555">
    <property type="entry name" value="NusA_N_sf"/>
</dbReference>
<dbReference type="HAMAP" id="MF_00945_B">
    <property type="entry name" value="NusA_B"/>
    <property type="match status" value="1"/>
</dbReference>
<dbReference type="PANTHER" id="PTHR22648">
    <property type="entry name" value="TRANSCRIPTION TERMINATION FACTOR NUSA"/>
    <property type="match status" value="1"/>
</dbReference>
<dbReference type="GO" id="GO:0003700">
    <property type="term" value="F:DNA-binding transcription factor activity"/>
    <property type="evidence" value="ECO:0007669"/>
    <property type="project" value="InterPro"/>
</dbReference>
<dbReference type="EMBL" id="VYXP01000008">
    <property type="protein sequence ID" value="KAA9130268.1"/>
    <property type="molecule type" value="Genomic_DNA"/>
</dbReference>
<dbReference type="InterPro" id="IPR058582">
    <property type="entry name" value="KH_NusA_2nd"/>
</dbReference>
<dbReference type="PROSITE" id="PS50126">
    <property type="entry name" value="S1"/>
    <property type="match status" value="1"/>
</dbReference>
<dbReference type="CDD" id="cd04455">
    <property type="entry name" value="S1_NusA"/>
    <property type="match status" value="1"/>
</dbReference>
<keyword evidence="2 7" id="KW-0963">Cytoplasm</keyword>
<dbReference type="Pfam" id="PF13184">
    <property type="entry name" value="KH_NusA_1st"/>
    <property type="match status" value="1"/>
</dbReference>
<evidence type="ECO:0000313" key="10">
    <source>
        <dbReference type="Proteomes" id="UP000325372"/>
    </source>
</evidence>
<keyword evidence="10" id="KW-1185">Reference proteome</keyword>
<dbReference type="SMART" id="SM00316">
    <property type="entry name" value="S1"/>
    <property type="match status" value="1"/>
</dbReference>
<dbReference type="SUPFAM" id="SSF47794">
    <property type="entry name" value="Rad51 N-terminal domain-like"/>
    <property type="match status" value="2"/>
</dbReference>
<evidence type="ECO:0000313" key="9">
    <source>
        <dbReference type="EMBL" id="KAA9130268.1"/>
    </source>
</evidence>
<comment type="function">
    <text evidence="7">Participates in both transcription termination and antitermination.</text>
</comment>
<dbReference type="GO" id="GO:0031564">
    <property type="term" value="P:transcription antitermination"/>
    <property type="evidence" value="ECO:0007669"/>
    <property type="project" value="UniProtKB-UniRule"/>
</dbReference>
<keyword evidence="6 7" id="KW-0804">Transcription</keyword>
<dbReference type="Pfam" id="PF00575">
    <property type="entry name" value="S1"/>
    <property type="match status" value="1"/>
</dbReference>
<evidence type="ECO:0000256" key="1">
    <source>
        <dbReference type="ARBA" id="ARBA00022472"/>
    </source>
</evidence>
<reference evidence="9 10" key="1">
    <citation type="submission" date="2019-09" db="EMBL/GenBank/DDBJ databases">
        <title>Wenzhouxiangella sp. Genome sequencing and assembly.</title>
        <authorList>
            <person name="Zhang R."/>
        </authorList>
    </citation>
    <scope>NUCLEOTIDE SEQUENCE [LARGE SCALE GENOMIC DNA]</scope>
    <source>
        <strain evidence="9 10">W260</strain>
    </source>
</reference>
<dbReference type="GO" id="GO:0003723">
    <property type="term" value="F:RNA binding"/>
    <property type="evidence" value="ECO:0007669"/>
    <property type="project" value="UniProtKB-UniRule"/>
</dbReference>
<name>A0A5N0T668_9GAMM</name>
<dbReference type="InterPro" id="IPR012340">
    <property type="entry name" value="NA-bd_OB-fold"/>
</dbReference>
<dbReference type="PROSITE" id="PS50084">
    <property type="entry name" value="KH_TYPE_1"/>
    <property type="match status" value="1"/>
</dbReference>
<comment type="caution">
    <text evidence="9">The sequence shown here is derived from an EMBL/GenBank/DDBJ whole genome shotgun (WGS) entry which is preliminary data.</text>
</comment>
<dbReference type="GO" id="GO:0000166">
    <property type="term" value="F:nucleotide binding"/>
    <property type="evidence" value="ECO:0007669"/>
    <property type="project" value="InterPro"/>
</dbReference>
<comment type="similarity">
    <text evidence="7">Belongs to the NusA family.</text>
</comment>
<dbReference type="FunFam" id="3.30.300.20:FF:000005">
    <property type="entry name" value="Transcription termination/antitermination protein NusA"/>
    <property type="match status" value="1"/>
</dbReference>
<evidence type="ECO:0000256" key="5">
    <source>
        <dbReference type="ARBA" id="ARBA00023015"/>
    </source>
</evidence>
<dbReference type="Proteomes" id="UP000325372">
    <property type="component" value="Unassembled WGS sequence"/>
</dbReference>
<evidence type="ECO:0000256" key="3">
    <source>
        <dbReference type="ARBA" id="ARBA00022814"/>
    </source>
</evidence>
<dbReference type="NCBIfam" id="TIGR01953">
    <property type="entry name" value="NusA"/>
    <property type="match status" value="1"/>
</dbReference>
<dbReference type="InterPro" id="IPR013735">
    <property type="entry name" value="TF_NusA_N"/>
</dbReference>
<dbReference type="NCBIfam" id="TIGR01954">
    <property type="entry name" value="nusA_Cterm_rpt"/>
    <property type="match status" value="2"/>
</dbReference>
<dbReference type="CDD" id="cd22529">
    <property type="entry name" value="KH-II_NusA_rpt2"/>
    <property type="match status" value="1"/>
</dbReference>
<comment type="subunit">
    <text evidence="7">Monomer. Binds directly to the core enzyme of the DNA-dependent RNA polymerase and to nascent RNA.</text>
</comment>
<dbReference type="PANTHER" id="PTHR22648:SF0">
    <property type="entry name" value="TRANSCRIPTION TERMINATION_ANTITERMINATION PROTEIN NUSA"/>
    <property type="match status" value="1"/>
</dbReference>
<dbReference type="SUPFAM" id="SSF54814">
    <property type="entry name" value="Prokaryotic type KH domain (KH-domain type II)"/>
    <property type="match status" value="2"/>
</dbReference>
<evidence type="ECO:0000256" key="7">
    <source>
        <dbReference type="HAMAP-Rule" id="MF_00945"/>
    </source>
</evidence>
<dbReference type="InterPro" id="IPR015946">
    <property type="entry name" value="KH_dom-like_a/b"/>
</dbReference>
<keyword evidence="3 7" id="KW-0889">Transcription antitermination</keyword>
<proteinExistence type="inferred from homology"/>
<dbReference type="CDD" id="cd02134">
    <property type="entry name" value="KH-II_NusA_rpt1"/>
    <property type="match status" value="1"/>
</dbReference>
<dbReference type="SUPFAM" id="SSF50249">
    <property type="entry name" value="Nucleic acid-binding proteins"/>
    <property type="match status" value="1"/>
</dbReference>
<feature type="domain" description="S1 motif" evidence="8">
    <location>
        <begin position="138"/>
        <end position="203"/>
    </location>
</feature>
<dbReference type="SUPFAM" id="SSF69705">
    <property type="entry name" value="Transcription factor NusA, N-terminal domain"/>
    <property type="match status" value="1"/>
</dbReference>
<evidence type="ECO:0000256" key="2">
    <source>
        <dbReference type="ARBA" id="ARBA00022490"/>
    </source>
</evidence>
<dbReference type="GO" id="GO:0005829">
    <property type="term" value="C:cytosol"/>
    <property type="evidence" value="ECO:0007669"/>
    <property type="project" value="TreeGrafter"/>
</dbReference>
<dbReference type="Gene3D" id="2.40.50.140">
    <property type="entry name" value="Nucleic acid-binding proteins"/>
    <property type="match status" value="1"/>
</dbReference>
<dbReference type="GO" id="GO:0006353">
    <property type="term" value="P:DNA-templated transcription termination"/>
    <property type="evidence" value="ECO:0007669"/>
    <property type="project" value="UniProtKB-UniRule"/>
</dbReference>
<gene>
    <name evidence="7 9" type="primary">nusA</name>
    <name evidence="9" type="ORF">F3N42_13095</name>
</gene>
<dbReference type="Gene3D" id="3.30.1480.10">
    <property type="entry name" value="NusA, N-terminal domain"/>
    <property type="match status" value="1"/>
</dbReference>
<dbReference type="InterPro" id="IPR030842">
    <property type="entry name" value="TF_NusA_bacterial"/>
</dbReference>
<evidence type="ECO:0000256" key="6">
    <source>
        <dbReference type="ARBA" id="ARBA00023163"/>
    </source>
</evidence>
<dbReference type="InterPro" id="IPR010214">
    <property type="entry name" value="Tscrpt_termin_fac_NusA_C_rpt"/>
</dbReference>
<dbReference type="Pfam" id="PF26594">
    <property type="entry name" value="KH_NusA_2nd"/>
    <property type="match status" value="1"/>
</dbReference>
<accession>A0A5N0T668</accession>
<organism evidence="9 10">
    <name type="scientific">Marinihelvus fidelis</name>
    <dbReference type="NCBI Taxonomy" id="2613842"/>
    <lineage>
        <taxon>Bacteria</taxon>
        <taxon>Pseudomonadati</taxon>
        <taxon>Pseudomonadota</taxon>
        <taxon>Gammaproteobacteria</taxon>
        <taxon>Chromatiales</taxon>
        <taxon>Wenzhouxiangellaceae</taxon>
        <taxon>Marinihelvus</taxon>
    </lineage>
</organism>
<protein>
    <recommendedName>
        <fullName evidence="7">Transcription termination/antitermination protein NusA</fullName>
    </recommendedName>
</protein>
<keyword evidence="4 7" id="KW-0694">RNA-binding</keyword>
<keyword evidence="1 7" id="KW-0806">Transcription termination</keyword>
<dbReference type="Pfam" id="PF08529">
    <property type="entry name" value="NusA_N"/>
    <property type="match status" value="1"/>
</dbReference>
<dbReference type="RefSeq" id="WP_150864933.1">
    <property type="nucleotide sequence ID" value="NZ_VYXP01000008.1"/>
</dbReference>
<dbReference type="FunFam" id="3.30.300.20:FF:000002">
    <property type="entry name" value="Transcription termination/antitermination protein NusA"/>
    <property type="match status" value="1"/>
</dbReference>
<dbReference type="InterPro" id="IPR009019">
    <property type="entry name" value="KH_sf_prok-type"/>
</dbReference>
<dbReference type="Pfam" id="PF14520">
    <property type="entry name" value="HHH_5"/>
    <property type="match status" value="1"/>
</dbReference>
<dbReference type="InterPro" id="IPR010995">
    <property type="entry name" value="DNA_repair_Rad51/TF_NusA_a-hlx"/>
</dbReference>
<evidence type="ECO:0000259" key="8">
    <source>
        <dbReference type="PROSITE" id="PS50126"/>
    </source>
</evidence>
<dbReference type="Gene3D" id="3.30.300.20">
    <property type="match status" value="2"/>
</dbReference>
<dbReference type="InterPro" id="IPR025249">
    <property type="entry name" value="TF_NusA_KH_1st"/>
</dbReference>
<dbReference type="InterPro" id="IPR010213">
    <property type="entry name" value="TF_NusA"/>
</dbReference>
<comment type="subcellular location">
    <subcellularLocation>
        <location evidence="7">Cytoplasm</location>
    </subcellularLocation>
</comment>
<sequence length="507" mass="56257">MSKDILLVVDAVSNEKGVGKNVIFEALEAALASAARRRAGEEIGARVAIDRTTGEYETFRRWEVLEDDAEIEFPEAQLTLSQAREQQADIEVGDFIEEPMENPEFGRIAAQTAKQVIVQRVREAERAQVVEAFEGREGELVNGIVKRIERGNVYLDLGGNAEAFIGSRHMIPGESVRPGDRLRAYLFEVRSEIRGPQLFASRTIKEFLMSLFELEVPEIGQELISVMGAARDPGRRAKIAVRSNDRRTDPIGACVGMRGSRVQAVSNELAGERIDIILWDENPAQFVINAMAPAEVAGIVVDEEKQSMDIAVEEPNLSQAIGRGGQNVRLASELSGWELNVMTTEDAEAKGEEESQKLLQSFMERLDVDEDVAGILVQEGFSSVDEVAYVPEAELLDIAEFDEDIVEELRRRARDALLTQLIAREEALEENKPAEDLLALDGMNERLAYKLAERGVRTQEDLAELAVDELQDVEESLDEEAAAALIMAAREPWFADSEEEAKTEEQA</sequence>
<dbReference type="Gene3D" id="1.10.150.20">
    <property type="entry name" value="5' to 3' exonuclease, C-terminal subdomain"/>
    <property type="match status" value="2"/>
</dbReference>
<evidence type="ECO:0000256" key="4">
    <source>
        <dbReference type="ARBA" id="ARBA00022884"/>
    </source>
</evidence>